<evidence type="ECO:0000313" key="13">
    <source>
        <dbReference type="Proteomes" id="UP001339883"/>
    </source>
</evidence>
<evidence type="ECO:0000256" key="8">
    <source>
        <dbReference type="ARBA" id="ARBA00049183"/>
    </source>
</evidence>
<comment type="function">
    <text evidence="9">Involved in lipopolysaccharide (LPS) biosynthesis. Catalyzes the transfer of 3-deoxy-D-manno-octulosonate (Kdo) residue(s) from CMP-Kdo to lipid IV(A), the tetraacyldisaccharide-1,4'-bisphosphate precursor of lipid A.</text>
</comment>
<feature type="domain" description="Glycosyl transferase family 1" evidence="10">
    <location>
        <begin position="242"/>
        <end position="410"/>
    </location>
</feature>
<dbReference type="Pfam" id="PF00534">
    <property type="entry name" value="Glycos_transf_1"/>
    <property type="match status" value="1"/>
</dbReference>
<evidence type="ECO:0000259" key="11">
    <source>
        <dbReference type="Pfam" id="PF04413"/>
    </source>
</evidence>
<name>A0ABU6DTN5_9GAMM</name>
<accession>A0ABU6DTN5</accession>
<keyword evidence="9" id="KW-1003">Cell membrane</keyword>
<evidence type="ECO:0000256" key="5">
    <source>
        <dbReference type="ARBA" id="ARBA00022519"/>
    </source>
</evidence>
<feature type="domain" description="3-deoxy-D-manno-octulosonic-acid transferase N-terminal" evidence="11">
    <location>
        <begin position="41"/>
        <end position="219"/>
    </location>
</feature>
<dbReference type="InterPro" id="IPR038107">
    <property type="entry name" value="Glycos_transf_N_sf"/>
</dbReference>
<keyword evidence="9" id="KW-0448">Lipopolysaccharide biosynthesis</keyword>
<comment type="subcellular location">
    <subcellularLocation>
        <location evidence="1">Cell envelope</location>
    </subcellularLocation>
    <subcellularLocation>
        <location evidence="9">Cell membrane</location>
    </subcellularLocation>
</comment>
<dbReference type="PANTHER" id="PTHR42755:SF1">
    <property type="entry name" value="3-DEOXY-D-MANNO-OCTULOSONIC ACID TRANSFERASE, MITOCHONDRIAL-RELATED"/>
    <property type="match status" value="1"/>
</dbReference>
<comment type="caution">
    <text evidence="12">The sequence shown here is derived from an EMBL/GenBank/DDBJ whole genome shotgun (WGS) entry which is preliminary data.</text>
</comment>
<evidence type="ECO:0000256" key="4">
    <source>
        <dbReference type="ARBA" id="ARBA00019077"/>
    </source>
</evidence>
<dbReference type="PANTHER" id="PTHR42755">
    <property type="entry name" value="3-DEOXY-MANNO-OCTULOSONATE CYTIDYLYLTRANSFERASE"/>
    <property type="match status" value="1"/>
</dbReference>
<dbReference type="InterPro" id="IPR001296">
    <property type="entry name" value="Glyco_trans_1"/>
</dbReference>
<dbReference type="EC" id="2.4.99.12" evidence="3 9"/>
<keyword evidence="5" id="KW-0997">Cell inner membrane</keyword>
<keyword evidence="5" id="KW-0472">Membrane</keyword>
<organism evidence="12 13">
    <name type="scientific">Acinetobacter pollinis</name>
    <dbReference type="NCBI Taxonomy" id="2605270"/>
    <lineage>
        <taxon>Bacteria</taxon>
        <taxon>Pseudomonadati</taxon>
        <taxon>Pseudomonadota</taxon>
        <taxon>Gammaproteobacteria</taxon>
        <taxon>Moraxellales</taxon>
        <taxon>Moraxellaceae</taxon>
        <taxon>Acinetobacter</taxon>
    </lineage>
</organism>
<evidence type="ECO:0000256" key="2">
    <source>
        <dbReference type="ARBA" id="ARBA00004713"/>
    </source>
</evidence>
<evidence type="ECO:0000259" key="10">
    <source>
        <dbReference type="Pfam" id="PF00534"/>
    </source>
</evidence>
<dbReference type="InterPro" id="IPR007507">
    <property type="entry name" value="Glycos_transf_N"/>
</dbReference>
<comment type="similarity">
    <text evidence="9">Belongs to the glycosyltransferase group 1 family.</text>
</comment>
<dbReference type="InterPro" id="IPR039901">
    <property type="entry name" value="Kdotransferase"/>
</dbReference>
<dbReference type="EMBL" id="VTDN01000006">
    <property type="protein sequence ID" value="MEB5477209.1"/>
    <property type="molecule type" value="Genomic_DNA"/>
</dbReference>
<comment type="pathway">
    <text evidence="2 9">Bacterial outer membrane biogenesis; LPS core biosynthesis.</text>
</comment>
<dbReference type="Gene3D" id="3.40.50.2000">
    <property type="entry name" value="Glycogen Phosphorylase B"/>
    <property type="match status" value="1"/>
</dbReference>
<gene>
    <name evidence="12" type="ORF">I2F25_09165</name>
</gene>
<comment type="catalytic activity">
    <reaction evidence="8 9">
        <text>lipid IVA (E. coli) + CMP-3-deoxy-beta-D-manno-octulosonate = alpha-Kdo-(2-&gt;6)-lipid IVA (E. coli) + CMP + H(+)</text>
        <dbReference type="Rhea" id="RHEA:28066"/>
        <dbReference type="ChEBI" id="CHEBI:15378"/>
        <dbReference type="ChEBI" id="CHEBI:58603"/>
        <dbReference type="ChEBI" id="CHEBI:60364"/>
        <dbReference type="ChEBI" id="CHEBI:60377"/>
        <dbReference type="ChEBI" id="CHEBI:85987"/>
        <dbReference type="EC" id="2.4.99.12"/>
    </reaction>
</comment>
<evidence type="ECO:0000256" key="6">
    <source>
        <dbReference type="ARBA" id="ARBA00022679"/>
    </source>
</evidence>
<dbReference type="GO" id="GO:0016740">
    <property type="term" value="F:transferase activity"/>
    <property type="evidence" value="ECO:0007669"/>
    <property type="project" value="UniProtKB-KW"/>
</dbReference>
<protein>
    <recommendedName>
        <fullName evidence="4 9">3-deoxy-D-manno-octulosonic acid transferase</fullName>
        <shortName evidence="9">Kdo transferase</shortName>
        <ecNumber evidence="3 9">2.4.99.12</ecNumber>
    </recommendedName>
    <alternativeName>
        <fullName evidence="7 9">Lipid IV(A) 3-deoxy-D-manno-octulosonic acid transferase</fullName>
    </alternativeName>
</protein>
<dbReference type="Gene3D" id="3.40.50.11720">
    <property type="entry name" value="3-Deoxy-D-manno-octulosonic-acid transferase, N-terminal domain"/>
    <property type="match status" value="1"/>
</dbReference>
<keyword evidence="13" id="KW-1185">Reference proteome</keyword>
<reference evidence="12 13" key="1">
    <citation type="submission" date="2019-08" db="EMBL/GenBank/DDBJ databases">
        <title>Five species of Acinetobacter isolated from floral nectar and animal pollinators.</title>
        <authorList>
            <person name="Hendry T.A."/>
        </authorList>
    </citation>
    <scope>NUCLEOTIDE SEQUENCE [LARGE SCALE GENOMIC DNA]</scope>
    <source>
        <strain evidence="12 13">MD18.27</strain>
    </source>
</reference>
<proteinExistence type="inferred from homology"/>
<evidence type="ECO:0000256" key="1">
    <source>
        <dbReference type="ARBA" id="ARBA00004196"/>
    </source>
</evidence>
<evidence type="ECO:0000256" key="9">
    <source>
        <dbReference type="RuleBase" id="RU365103"/>
    </source>
</evidence>
<dbReference type="SUPFAM" id="SSF53756">
    <property type="entry name" value="UDP-Glycosyltransferase/glycogen phosphorylase"/>
    <property type="match status" value="1"/>
</dbReference>
<sequence>MRIFSLQPPFWYQLLLHCVQPLYRWRVKKRSNNSSLLADELTQRFGSLAPPLNTNVIWFHAVSVGETNAAQPLIEHYLKQGKNVLVTNTTKTGQARVKSLFVEKYPSSFQAVFLPIDTQSQIEKFLSQYQPKILLLMETELWPNLLAMTAKKGIPQLLLNARLSEKSARGYAKFKRLTQPMLEQLSWIATQDEATYKRFASLGKKTDAMSIVGNIKFDIQPPEQALKQAEALYQDWQLHHRKIIVLASTHADEEKNILNAFIPYFKQDPQLLCVVVPRHPERFDEVYQVIKDLGLNVQRRSSQQSVEKNTQVYLADSMGELWLWYALSQVTYVGGSLNEPGGGHNILEPIAVNVATILGKNYFNFQTLVDEFVSHHAIQVVNSPEEAADVLYRLLENTQQRQEMVKQANKILKKNQGSVLRHIQLIDQFL</sequence>
<evidence type="ECO:0000256" key="7">
    <source>
        <dbReference type="ARBA" id="ARBA00031445"/>
    </source>
</evidence>
<dbReference type="Pfam" id="PF04413">
    <property type="entry name" value="Glycos_transf_N"/>
    <property type="match status" value="1"/>
</dbReference>
<dbReference type="Proteomes" id="UP001339883">
    <property type="component" value="Unassembled WGS sequence"/>
</dbReference>
<evidence type="ECO:0000256" key="3">
    <source>
        <dbReference type="ARBA" id="ARBA00012621"/>
    </source>
</evidence>
<keyword evidence="6 9" id="KW-0808">Transferase</keyword>
<evidence type="ECO:0000313" key="12">
    <source>
        <dbReference type="EMBL" id="MEB5477209.1"/>
    </source>
</evidence>